<protein>
    <submittedName>
        <fullName evidence="3">Saccharopine dehydrogenase NADP-binding domain-containing protein</fullName>
    </submittedName>
</protein>
<name>A0A953L6A8_9BACT</name>
<dbReference type="RefSeq" id="WP_222578984.1">
    <property type="nucleotide sequence ID" value="NZ_JAHVHU010000005.1"/>
</dbReference>
<feature type="domain" description="Saccharopine dehydrogenase-like C-terminal" evidence="2">
    <location>
        <begin position="130"/>
        <end position="352"/>
    </location>
</feature>
<sequence length="374" mass="41454">MTKKIIIAGAGGIGRACGLILLQHLGKDVSLSLADINEDQCNQAESWIQEAYNQSVTLKKIVLPPNPATNWNPEGELLLDCTPGAFAADMASIALRQNMHYANLTENVPATKKIYQLVQNATTGFALQTGLAPGYINQLGRLMASQYSEEHPGHTIDSIKMRVGALSQYASSPGFYAFVWNPVGVSTEYLNQSEVIEQYRKVTKPSLSSREQIILKGIRYEADLTSGGAADLPEFYKNKVRQLNYKTLRYPGHFDYIDQMKRELGNDLSVDALLKKMRADIPMHDQDRVLIYCAVNGKDKTGSSYEIIRHGEIYPAQYGSVQVTAIQRATAASLAQTALLLLTNRYSGVLTQSRYPLQEFLNGDIIRKHYGSVI</sequence>
<proteinExistence type="predicted"/>
<evidence type="ECO:0000313" key="3">
    <source>
        <dbReference type="EMBL" id="MBY5957462.1"/>
    </source>
</evidence>
<dbReference type="Proteomes" id="UP000753961">
    <property type="component" value="Unassembled WGS sequence"/>
</dbReference>
<dbReference type="Gene3D" id="3.30.360.10">
    <property type="entry name" value="Dihydrodipicolinate Reductase, domain 2"/>
    <property type="match status" value="1"/>
</dbReference>
<dbReference type="InterPro" id="IPR005097">
    <property type="entry name" value="Sacchrp_dh_NADP-bd"/>
</dbReference>
<keyword evidence="4" id="KW-1185">Reference proteome</keyword>
<feature type="domain" description="Saccharopine dehydrogenase NADP binding" evidence="1">
    <location>
        <begin position="5"/>
        <end position="117"/>
    </location>
</feature>
<dbReference type="Pfam" id="PF03435">
    <property type="entry name" value="Sacchrp_dh_NADP"/>
    <property type="match status" value="1"/>
</dbReference>
<evidence type="ECO:0000313" key="4">
    <source>
        <dbReference type="Proteomes" id="UP000753961"/>
    </source>
</evidence>
<dbReference type="SUPFAM" id="SSF55347">
    <property type="entry name" value="Glyceraldehyde-3-phosphate dehydrogenase-like, C-terminal domain"/>
    <property type="match status" value="1"/>
</dbReference>
<accession>A0A953L6A8</accession>
<evidence type="ECO:0000259" key="2">
    <source>
        <dbReference type="Pfam" id="PF16653"/>
    </source>
</evidence>
<dbReference type="InterPro" id="IPR036291">
    <property type="entry name" value="NAD(P)-bd_dom_sf"/>
</dbReference>
<organism evidence="3 4">
    <name type="scientific">Membranihabitans marinus</name>
    <dbReference type="NCBI Taxonomy" id="1227546"/>
    <lineage>
        <taxon>Bacteria</taxon>
        <taxon>Pseudomonadati</taxon>
        <taxon>Bacteroidota</taxon>
        <taxon>Saprospiria</taxon>
        <taxon>Saprospirales</taxon>
        <taxon>Saprospiraceae</taxon>
        <taxon>Membranihabitans</taxon>
    </lineage>
</organism>
<dbReference type="SUPFAM" id="SSF51735">
    <property type="entry name" value="NAD(P)-binding Rossmann-fold domains"/>
    <property type="match status" value="1"/>
</dbReference>
<reference evidence="3" key="1">
    <citation type="submission" date="2021-06" db="EMBL/GenBank/DDBJ databases">
        <title>44 bacteria genomes isolated from Dapeng, Shenzhen.</title>
        <authorList>
            <person name="Zheng W."/>
            <person name="Yu S."/>
            <person name="Huang Y."/>
        </authorList>
    </citation>
    <scope>NUCLEOTIDE SEQUENCE</scope>
    <source>
        <strain evidence="3">DP5N28-2</strain>
    </source>
</reference>
<dbReference type="Gene3D" id="3.40.50.720">
    <property type="entry name" value="NAD(P)-binding Rossmann-like Domain"/>
    <property type="match status" value="1"/>
</dbReference>
<gene>
    <name evidence="3" type="ORF">KUV50_04895</name>
</gene>
<dbReference type="Pfam" id="PF16653">
    <property type="entry name" value="Sacchrp_dh_C"/>
    <property type="match status" value="1"/>
</dbReference>
<evidence type="ECO:0000259" key="1">
    <source>
        <dbReference type="Pfam" id="PF03435"/>
    </source>
</evidence>
<dbReference type="EMBL" id="JAHVHU010000005">
    <property type="protein sequence ID" value="MBY5957462.1"/>
    <property type="molecule type" value="Genomic_DNA"/>
</dbReference>
<comment type="caution">
    <text evidence="3">The sequence shown here is derived from an EMBL/GenBank/DDBJ whole genome shotgun (WGS) entry which is preliminary data.</text>
</comment>
<dbReference type="AlphaFoldDB" id="A0A953L6A8"/>
<dbReference type="InterPro" id="IPR032095">
    <property type="entry name" value="Sacchrp_dh-like_C"/>
</dbReference>